<evidence type="ECO:0000313" key="9">
    <source>
        <dbReference type="Proteomes" id="UP000000646"/>
    </source>
</evidence>
<organism evidence="8 9">
    <name type="scientific">Campylobacter jejuni subsp. jejuni serotype O:23/36 (strain 81-176)</name>
    <dbReference type="NCBI Taxonomy" id="354242"/>
    <lineage>
        <taxon>Bacteria</taxon>
        <taxon>Pseudomonadati</taxon>
        <taxon>Campylobacterota</taxon>
        <taxon>Epsilonproteobacteria</taxon>
        <taxon>Campylobacterales</taxon>
        <taxon>Campylobacteraceae</taxon>
        <taxon>Campylobacter</taxon>
    </lineage>
</organism>
<dbReference type="AlphaFoldDB" id="A0A0H3PAR8"/>
<evidence type="ECO:0000256" key="5">
    <source>
        <dbReference type="ARBA" id="ARBA00023239"/>
    </source>
</evidence>
<protein>
    <recommendedName>
        <fullName evidence="7">Endolytic murein transglycosylase</fullName>
        <ecNumber evidence="7">4.2.2.29</ecNumber>
    </recommendedName>
    <alternativeName>
        <fullName evidence="7">Peptidoglycan lytic transglycosylase</fullName>
    </alternativeName>
    <alternativeName>
        <fullName evidence="7">Peptidoglycan polymerization terminase</fullName>
    </alternativeName>
</protein>
<evidence type="ECO:0000256" key="7">
    <source>
        <dbReference type="HAMAP-Rule" id="MF_02065"/>
    </source>
</evidence>
<gene>
    <name evidence="7" type="primary">mltG</name>
    <name evidence="8" type="ordered locus">CJJ81176_0554</name>
</gene>
<dbReference type="PANTHER" id="PTHR30518">
    <property type="entry name" value="ENDOLYTIC MUREIN TRANSGLYCOSYLASE"/>
    <property type="match status" value="1"/>
</dbReference>
<dbReference type="KEGG" id="cjj:CJJ81176_0554"/>
<evidence type="ECO:0000313" key="8">
    <source>
        <dbReference type="EMBL" id="EAQ73356.2"/>
    </source>
</evidence>
<reference evidence="9" key="1">
    <citation type="submission" date="2006-12" db="EMBL/GenBank/DDBJ databases">
        <authorList>
            <person name="Fouts D.E."/>
            <person name="Nelson K.E."/>
            <person name="Sebastian Y."/>
        </authorList>
    </citation>
    <scope>NUCLEOTIDE SEQUENCE [LARGE SCALE GENOMIC DNA]</scope>
    <source>
        <strain evidence="9">81-176</strain>
    </source>
</reference>
<dbReference type="Gene3D" id="3.30.160.60">
    <property type="entry name" value="Classic Zinc Finger"/>
    <property type="match status" value="1"/>
</dbReference>
<dbReference type="HOGENOM" id="CLU_025574_2_2_7"/>
<feature type="transmembrane region" description="Helical" evidence="7">
    <location>
        <begin position="54"/>
        <end position="73"/>
    </location>
</feature>
<dbReference type="PANTHER" id="PTHR30518:SF2">
    <property type="entry name" value="ENDOLYTIC MUREIN TRANSGLYCOSYLASE"/>
    <property type="match status" value="1"/>
</dbReference>
<dbReference type="GO" id="GO:0008932">
    <property type="term" value="F:lytic endotransglycosylase activity"/>
    <property type="evidence" value="ECO:0007669"/>
    <property type="project" value="UniProtKB-UniRule"/>
</dbReference>
<dbReference type="EC" id="4.2.2.29" evidence="7"/>
<evidence type="ECO:0000256" key="6">
    <source>
        <dbReference type="ARBA" id="ARBA00023316"/>
    </source>
</evidence>
<proteinExistence type="inferred from homology"/>
<name>A0A0H3PAR8_CAMJJ</name>
<dbReference type="NCBIfam" id="TIGR00247">
    <property type="entry name" value="endolytic transglycosylase MltG"/>
    <property type="match status" value="1"/>
</dbReference>
<dbReference type="InterPro" id="IPR003770">
    <property type="entry name" value="MLTG-like"/>
</dbReference>
<dbReference type="Proteomes" id="UP000000646">
    <property type="component" value="Chromosome"/>
</dbReference>
<keyword evidence="2 7" id="KW-0812">Transmembrane</keyword>
<comment type="subcellular location">
    <subcellularLocation>
        <location evidence="7">Cell inner membrane</location>
        <topology evidence="7">Single-pass membrane protein</topology>
    </subcellularLocation>
</comment>
<dbReference type="GO" id="GO:0005886">
    <property type="term" value="C:plasma membrane"/>
    <property type="evidence" value="ECO:0007669"/>
    <property type="project" value="UniProtKB-SubCell"/>
</dbReference>
<evidence type="ECO:0000256" key="2">
    <source>
        <dbReference type="ARBA" id="ARBA00022692"/>
    </source>
</evidence>
<sequence>MIFFARTINFLSNLIYNCSNFKKSNWILEMTIPFLSTINKANISTTKNTTIYKIFFFIRNFFLIFILGIFYYLTQPLKSNSVVFIPQGSISQIITYLKQNKYQMSSIDKYILFFLGHPQSGWINIGTKDLNRAEFLHKLTIAKAALQTITLIPGETSVIFLEQAAKQLELDKDMLLKEFQAQAPYDEGVFLPETYKIPKGITENLLIQMLLNHAEISNKKTSEKIFGDYNPKKWHQYIIIASVIQKEAANDNEMPIVASVIYNRLKKGMKLQMDGTLNYGIYSHVKVTPQRIRQDNSSYNTYKFTGLPKEAVCNVSLAAIRAAIFPLKTDYLYFVRDKNTGVHIFSTNIDDHNKAINLQKGK</sequence>
<keyword evidence="5 7" id="KW-0456">Lyase</keyword>
<comment type="function">
    <text evidence="7">Functions as a peptidoglycan terminase that cleaves nascent peptidoglycan strands endolytically to terminate their elongation.</text>
</comment>
<comment type="catalytic activity">
    <reaction evidence="7">
        <text>a peptidoglycan chain = a peptidoglycan chain with N-acetyl-1,6-anhydromuramyl-[peptide] at the reducing end + a peptidoglycan chain with N-acetylglucosamine at the non-reducing end.</text>
        <dbReference type="EC" id="4.2.2.29"/>
    </reaction>
</comment>
<evidence type="ECO:0000256" key="3">
    <source>
        <dbReference type="ARBA" id="ARBA00022989"/>
    </source>
</evidence>
<dbReference type="eggNOG" id="COG1559">
    <property type="taxonomic scope" value="Bacteria"/>
</dbReference>
<keyword evidence="1 7" id="KW-1003">Cell membrane</keyword>
<feature type="site" description="Important for catalytic activity" evidence="7">
    <location>
        <position position="247"/>
    </location>
</feature>
<dbReference type="GO" id="GO:0071555">
    <property type="term" value="P:cell wall organization"/>
    <property type="evidence" value="ECO:0007669"/>
    <property type="project" value="UniProtKB-KW"/>
</dbReference>
<dbReference type="GO" id="GO:0009252">
    <property type="term" value="P:peptidoglycan biosynthetic process"/>
    <property type="evidence" value="ECO:0007669"/>
    <property type="project" value="UniProtKB-UniRule"/>
</dbReference>
<keyword evidence="6 7" id="KW-0961">Cell wall biogenesis/degradation</keyword>
<dbReference type="Pfam" id="PF02618">
    <property type="entry name" value="YceG"/>
    <property type="match status" value="1"/>
</dbReference>
<evidence type="ECO:0000256" key="4">
    <source>
        <dbReference type="ARBA" id="ARBA00023136"/>
    </source>
</evidence>
<keyword evidence="4 7" id="KW-0472">Membrane</keyword>
<keyword evidence="3 7" id="KW-1133">Transmembrane helix</keyword>
<accession>A0A0H3PAR8</accession>
<dbReference type="HAMAP" id="MF_02065">
    <property type="entry name" value="MltG"/>
    <property type="match status" value="1"/>
</dbReference>
<keyword evidence="7" id="KW-0997">Cell inner membrane</keyword>
<dbReference type="EMBL" id="CP000538">
    <property type="protein sequence ID" value="EAQ73356.2"/>
    <property type="molecule type" value="Genomic_DNA"/>
</dbReference>
<evidence type="ECO:0000256" key="1">
    <source>
        <dbReference type="ARBA" id="ARBA00022475"/>
    </source>
</evidence>
<comment type="similarity">
    <text evidence="7">Belongs to the transglycosylase MltG family.</text>
</comment>